<gene>
    <name evidence="2" type="ORF">B6A10_10010</name>
</gene>
<dbReference type="Proteomes" id="UP000661715">
    <property type="component" value="Unassembled WGS sequence"/>
</dbReference>
<feature type="transmembrane region" description="Helical" evidence="1">
    <location>
        <begin position="12"/>
        <end position="30"/>
    </location>
</feature>
<keyword evidence="1" id="KW-0472">Membrane</keyword>
<accession>A0ABR7UT08</accession>
<organism evidence="2 3">
    <name type="scientific">Flavobacterium pokkalii</name>
    <dbReference type="NCBI Taxonomy" id="1940408"/>
    <lineage>
        <taxon>Bacteria</taxon>
        <taxon>Pseudomonadati</taxon>
        <taxon>Bacteroidota</taxon>
        <taxon>Flavobacteriia</taxon>
        <taxon>Flavobacteriales</taxon>
        <taxon>Flavobacteriaceae</taxon>
        <taxon>Flavobacterium</taxon>
    </lineage>
</organism>
<reference evidence="2 3" key="1">
    <citation type="journal article" date="2020" name="Microbiol. Res.">
        <title>Flavobacterium pokkalii sp. nov., a novel plant growth promoting native rhizobacteria isolated from pokkali rice grown in coastal saline affected agricultural regions of southern India, Kerala.</title>
        <authorList>
            <person name="Menon R.R."/>
            <person name="Kumari S."/>
            <person name="Viver T."/>
            <person name="Rameshkumar N."/>
        </authorList>
    </citation>
    <scope>NUCLEOTIDE SEQUENCE [LARGE SCALE GENOMIC DNA]</scope>
    <source>
        <strain evidence="2 3">L1I52</strain>
    </source>
</reference>
<dbReference type="RefSeq" id="WP_188220771.1">
    <property type="nucleotide sequence ID" value="NZ_NASZ01000014.1"/>
</dbReference>
<evidence type="ECO:0000256" key="1">
    <source>
        <dbReference type="SAM" id="Phobius"/>
    </source>
</evidence>
<proteinExistence type="predicted"/>
<feature type="transmembrane region" description="Helical" evidence="1">
    <location>
        <begin position="50"/>
        <end position="75"/>
    </location>
</feature>
<keyword evidence="1" id="KW-1133">Transmembrane helix</keyword>
<keyword evidence="1" id="KW-0812">Transmembrane</keyword>
<comment type="caution">
    <text evidence="2">The sequence shown here is derived from an EMBL/GenBank/DDBJ whole genome shotgun (WGS) entry which is preliminary data.</text>
</comment>
<keyword evidence="3" id="KW-1185">Reference proteome</keyword>
<feature type="transmembrane region" description="Helical" evidence="1">
    <location>
        <begin position="82"/>
        <end position="103"/>
    </location>
</feature>
<protein>
    <recommendedName>
        <fullName evidence="4">tRNA (5-methylaminomethyl-2-thiouridylate)-methyltransferase</fullName>
    </recommendedName>
</protein>
<sequence>MESTNKIQIIKPMYHLLKFTFGIVPIVAGLDKFTNILTNWENYINPSLTAIIPFDSGTFMMIVGLIEIIAGIIVLKKTEIGSYIVAAWLTLIALTLIASGNYLDVAVRDLVMAIAAFSTAKIAKIIE</sequence>
<evidence type="ECO:0008006" key="4">
    <source>
        <dbReference type="Google" id="ProtNLM"/>
    </source>
</evidence>
<evidence type="ECO:0000313" key="2">
    <source>
        <dbReference type="EMBL" id="MBD0725512.1"/>
    </source>
</evidence>
<evidence type="ECO:0000313" key="3">
    <source>
        <dbReference type="Proteomes" id="UP000661715"/>
    </source>
</evidence>
<dbReference type="EMBL" id="NASZ01000014">
    <property type="protein sequence ID" value="MBD0725512.1"/>
    <property type="molecule type" value="Genomic_DNA"/>
</dbReference>
<name>A0ABR7UT08_9FLAO</name>